<organism evidence="1 2">
    <name type="scientific">Pedobacter jeongneungensis</name>
    <dbReference type="NCBI Taxonomy" id="947309"/>
    <lineage>
        <taxon>Bacteria</taxon>
        <taxon>Pseudomonadati</taxon>
        <taxon>Bacteroidota</taxon>
        <taxon>Sphingobacteriia</taxon>
        <taxon>Sphingobacteriales</taxon>
        <taxon>Sphingobacteriaceae</taxon>
        <taxon>Pedobacter</taxon>
    </lineage>
</organism>
<proteinExistence type="predicted"/>
<comment type="caution">
    <text evidence="1">The sequence shown here is derived from an EMBL/GenBank/DDBJ whole genome shotgun (WGS) entry which is preliminary data.</text>
</comment>
<protein>
    <submittedName>
        <fullName evidence="1">Uncharacterized protein</fullName>
    </submittedName>
</protein>
<dbReference type="RefSeq" id="WP_344849069.1">
    <property type="nucleotide sequence ID" value="NZ_BAABBY010000001.1"/>
</dbReference>
<sequence>MAQTLKKYNNNNEMMKKPKTRQVKSKQIEEWIIEGRAVLRNDLTPEYLKGWPDNYYLFDNDALIIRDTIERKNGILYEKYSEYIDFISKAEKRANRANKQAISSNASFPGYIQITVQEFKTMIGESDKILATEFSIAPDVLDYSVPSLIYLDKAIRKALKKYDTGDFDEKYAVLISAYCGEVMRRKVDGEWKITGNTEGILDQILIVEKADSQYTYRPEIPIALILSGDAPKGSNLKIEVDAQLHKYGFIKGNEEHYNIP</sequence>
<evidence type="ECO:0000313" key="2">
    <source>
        <dbReference type="Proteomes" id="UP001501772"/>
    </source>
</evidence>
<evidence type="ECO:0000313" key="1">
    <source>
        <dbReference type="EMBL" id="GAA4197391.1"/>
    </source>
</evidence>
<name>A0ABP8B3S0_9SPHI</name>
<gene>
    <name evidence="1" type="ORF">GCM10022289_04550</name>
</gene>
<reference evidence="2" key="1">
    <citation type="journal article" date="2019" name="Int. J. Syst. Evol. Microbiol.">
        <title>The Global Catalogue of Microorganisms (GCM) 10K type strain sequencing project: providing services to taxonomists for standard genome sequencing and annotation.</title>
        <authorList>
            <consortium name="The Broad Institute Genomics Platform"/>
            <consortium name="The Broad Institute Genome Sequencing Center for Infectious Disease"/>
            <person name="Wu L."/>
            <person name="Ma J."/>
        </authorList>
    </citation>
    <scope>NUCLEOTIDE SEQUENCE [LARGE SCALE GENOMIC DNA]</scope>
    <source>
        <strain evidence="2">JCM 17626</strain>
    </source>
</reference>
<dbReference type="EMBL" id="BAABBY010000001">
    <property type="protein sequence ID" value="GAA4197391.1"/>
    <property type="molecule type" value="Genomic_DNA"/>
</dbReference>
<keyword evidence="2" id="KW-1185">Reference proteome</keyword>
<accession>A0ABP8B3S0</accession>
<dbReference type="Proteomes" id="UP001501772">
    <property type="component" value="Unassembled WGS sequence"/>
</dbReference>